<accession>A0A9W6VXV3</accession>
<feature type="compositionally biased region" description="Pro residues" evidence="1">
    <location>
        <begin position="1"/>
        <end position="15"/>
    </location>
</feature>
<protein>
    <submittedName>
        <fullName evidence="2">Uncharacterized protein</fullName>
    </submittedName>
</protein>
<organism evidence="2 3">
    <name type="scientific">Actinoallomurus iriomotensis</name>
    <dbReference type="NCBI Taxonomy" id="478107"/>
    <lineage>
        <taxon>Bacteria</taxon>
        <taxon>Bacillati</taxon>
        <taxon>Actinomycetota</taxon>
        <taxon>Actinomycetes</taxon>
        <taxon>Streptosporangiales</taxon>
        <taxon>Thermomonosporaceae</taxon>
        <taxon>Actinoallomurus</taxon>
    </lineage>
</organism>
<feature type="region of interest" description="Disordered" evidence="1">
    <location>
        <begin position="1"/>
        <end position="57"/>
    </location>
</feature>
<comment type="caution">
    <text evidence="2">The sequence shown here is derived from an EMBL/GenBank/DDBJ whole genome shotgun (WGS) entry which is preliminary data.</text>
</comment>
<name>A0A9W6VXV3_9ACTN</name>
<sequence length="180" mass="19649">MAPDPKTPQTPPAPDLSPQKPDESWSDYWARSHRNGSVGKTSYPWGNSEWPGTDKSDNKYIYRPELVNIAKALRQDLANYTGEGLPASGSGNKTKSVQQQLSDTFGVTEQQIGAWDVPSTFHGSTLTKTQRAVIDANNAFVSAYQAVIRRIEIAAGISQDAEDQAQAAVNNPNNLPNQTY</sequence>
<evidence type="ECO:0000313" key="2">
    <source>
        <dbReference type="EMBL" id="GLY83649.1"/>
    </source>
</evidence>
<reference evidence="2" key="1">
    <citation type="submission" date="2023-03" db="EMBL/GenBank/DDBJ databases">
        <title>Actinoallomurus iriomotensis NBRC 103684.</title>
        <authorList>
            <person name="Ichikawa N."/>
            <person name="Sato H."/>
            <person name="Tonouchi N."/>
        </authorList>
    </citation>
    <scope>NUCLEOTIDE SEQUENCE</scope>
    <source>
        <strain evidence="2">NBRC 103684</strain>
    </source>
</reference>
<gene>
    <name evidence="2" type="ORF">Airi02_015780</name>
</gene>
<dbReference type="EMBL" id="BSTK01000002">
    <property type="protein sequence ID" value="GLY83649.1"/>
    <property type="molecule type" value="Genomic_DNA"/>
</dbReference>
<keyword evidence="3" id="KW-1185">Reference proteome</keyword>
<dbReference type="Proteomes" id="UP001165074">
    <property type="component" value="Unassembled WGS sequence"/>
</dbReference>
<proteinExistence type="predicted"/>
<evidence type="ECO:0000313" key="3">
    <source>
        <dbReference type="Proteomes" id="UP001165074"/>
    </source>
</evidence>
<dbReference type="RefSeq" id="WP_285568185.1">
    <property type="nucleotide sequence ID" value="NZ_BSTK01000002.1"/>
</dbReference>
<dbReference type="AlphaFoldDB" id="A0A9W6VXV3"/>
<evidence type="ECO:0000256" key="1">
    <source>
        <dbReference type="SAM" id="MobiDB-lite"/>
    </source>
</evidence>